<sequence>MCGPSLSSSPRSLNSSRCGCVNGTANAARLIALLFVMTLAASGCSTVAEPTAATSPAPLTPGAVVTGEWSYTYRGETFTESGEWVHLPAGEAGNLLLWIKGVEAGR</sequence>
<reference evidence="1 2" key="2">
    <citation type="submission" date="2013-04" db="EMBL/GenBank/DDBJ databases">
        <title>The Genome Sequence of Bilophila wadsworthia 3_1_6.</title>
        <authorList>
            <consortium name="The Broad Institute Genomics Platform"/>
            <person name="Earl A."/>
            <person name="Ward D."/>
            <person name="Feldgarden M."/>
            <person name="Gevers D."/>
            <person name="Sibley C."/>
            <person name="Strauss J."/>
            <person name="Allen-Vercoe E."/>
            <person name="Walker B."/>
            <person name="Young S."/>
            <person name="Zeng Q."/>
            <person name="Gargeya S."/>
            <person name="Fitzgerald M."/>
            <person name="Haas B."/>
            <person name="Abouelleil A."/>
            <person name="Allen A.W."/>
            <person name="Alvarado L."/>
            <person name="Arachchi H.M."/>
            <person name="Berlin A.M."/>
            <person name="Chapman S.B."/>
            <person name="Gainer-Dewar J."/>
            <person name="Goldberg J."/>
            <person name="Griggs A."/>
            <person name="Gujja S."/>
            <person name="Hansen M."/>
            <person name="Howarth C."/>
            <person name="Imamovic A."/>
            <person name="Ireland A."/>
            <person name="Larimer J."/>
            <person name="McCowan C."/>
            <person name="Murphy C."/>
            <person name="Pearson M."/>
            <person name="Poon T.W."/>
            <person name="Priest M."/>
            <person name="Roberts A."/>
            <person name="Saif S."/>
            <person name="Shea T."/>
            <person name="Sisk P."/>
            <person name="Sykes S."/>
            <person name="Wortman J."/>
            <person name="Nusbaum C."/>
            <person name="Birren B."/>
        </authorList>
    </citation>
    <scope>NUCLEOTIDE SEQUENCE [LARGE SCALE GENOMIC DNA]</scope>
    <source>
        <strain evidence="1 2">3_1_6</strain>
    </source>
</reference>
<dbReference type="STRING" id="563192.HMPREF0179_05267"/>
<evidence type="ECO:0000313" key="1">
    <source>
        <dbReference type="EMBL" id="EPC05745.1"/>
    </source>
</evidence>
<gene>
    <name evidence="1" type="ORF">HMPREF0179_05267</name>
</gene>
<accession>S2KSM4</accession>
<protein>
    <submittedName>
        <fullName evidence="1">Uncharacterized protein</fullName>
    </submittedName>
</protein>
<dbReference type="AlphaFoldDB" id="S2KSM4"/>
<dbReference type="Proteomes" id="UP000006034">
    <property type="component" value="Unassembled WGS sequence"/>
</dbReference>
<reference evidence="1 2" key="1">
    <citation type="submission" date="2010-10" db="EMBL/GenBank/DDBJ databases">
        <authorList>
            <consortium name="The Broad Institute Genome Sequencing Platform"/>
            <person name="Ward D."/>
            <person name="Earl A."/>
            <person name="Feldgarden M."/>
            <person name="Young S.K."/>
            <person name="Gargeya S."/>
            <person name="Zeng Q."/>
            <person name="Alvarado L."/>
            <person name="Berlin A."/>
            <person name="Bochicchio J."/>
            <person name="Chapman S.B."/>
            <person name="Chen Z."/>
            <person name="Freedman E."/>
            <person name="Gellesch M."/>
            <person name="Goldberg J."/>
            <person name="Griggs A."/>
            <person name="Gujja S."/>
            <person name="Heilman E."/>
            <person name="Heiman D."/>
            <person name="Howarth C."/>
            <person name="Mehta T."/>
            <person name="Neiman D."/>
            <person name="Pearson M."/>
            <person name="Roberts A."/>
            <person name="Saif S."/>
            <person name="Shea T."/>
            <person name="Shenoy N."/>
            <person name="Sisk P."/>
            <person name="Stolte C."/>
            <person name="Sykes S."/>
            <person name="White J."/>
            <person name="Yandava C."/>
            <person name="Allen-Vercoe E."/>
            <person name="Sibley C."/>
            <person name="Ambrose C.E."/>
            <person name="Strauss J."/>
            <person name="Daigneault M."/>
            <person name="Haas B."/>
            <person name="Nusbaum C."/>
            <person name="Birren B."/>
        </authorList>
    </citation>
    <scope>NUCLEOTIDE SEQUENCE [LARGE SCALE GENOMIC DNA]</scope>
    <source>
        <strain evidence="1 2">3_1_6</strain>
    </source>
</reference>
<proteinExistence type="predicted"/>
<dbReference type="EMBL" id="ADCP02000002">
    <property type="protein sequence ID" value="EPC05745.1"/>
    <property type="molecule type" value="Genomic_DNA"/>
</dbReference>
<organism evidence="1 2">
    <name type="scientific">Bilophila wadsworthia (strain 3_1_6)</name>
    <dbReference type="NCBI Taxonomy" id="563192"/>
    <lineage>
        <taxon>Bacteria</taxon>
        <taxon>Pseudomonadati</taxon>
        <taxon>Thermodesulfobacteriota</taxon>
        <taxon>Desulfovibrionia</taxon>
        <taxon>Desulfovibrionales</taxon>
        <taxon>Desulfovibrionaceae</taxon>
        <taxon>Bilophila</taxon>
    </lineage>
</organism>
<dbReference type="HOGENOM" id="CLU_2314715_0_0_7"/>
<keyword evidence="2" id="KW-1185">Reference proteome</keyword>
<comment type="caution">
    <text evidence="1">The sequence shown here is derived from an EMBL/GenBank/DDBJ whole genome shotgun (WGS) entry which is preliminary data.</text>
</comment>
<dbReference type="eggNOG" id="ENOG5030SMN">
    <property type="taxonomic scope" value="Bacteria"/>
</dbReference>
<evidence type="ECO:0000313" key="2">
    <source>
        <dbReference type="Proteomes" id="UP000006034"/>
    </source>
</evidence>
<name>S2KSM4_BILW3</name>